<name>A0ACB5TWP0_CANBO</name>
<evidence type="ECO:0000313" key="2">
    <source>
        <dbReference type="Proteomes" id="UP001165101"/>
    </source>
</evidence>
<protein>
    <submittedName>
        <fullName evidence="1">Unnamed protein product</fullName>
    </submittedName>
</protein>
<proteinExistence type="predicted"/>
<reference evidence="1" key="1">
    <citation type="submission" date="2023-04" db="EMBL/GenBank/DDBJ databases">
        <title>Candida boidinii NBRC 1967.</title>
        <authorList>
            <person name="Ichikawa N."/>
            <person name="Sato H."/>
            <person name="Tonouchi N."/>
        </authorList>
    </citation>
    <scope>NUCLEOTIDE SEQUENCE</scope>
    <source>
        <strain evidence="1">NBRC 1967</strain>
    </source>
</reference>
<evidence type="ECO:0000313" key="1">
    <source>
        <dbReference type="EMBL" id="GME96623.1"/>
    </source>
</evidence>
<dbReference type="EMBL" id="BSXV01002749">
    <property type="protein sequence ID" value="GME96623.1"/>
    <property type="molecule type" value="Genomic_DNA"/>
</dbReference>
<organism evidence="1 2">
    <name type="scientific">Candida boidinii</name>
    <name type="common">Yeast</name>
    <dbReference type="NCBI Taxonomy" id="5477"/>
    <lineage>
        <taxon>Eukaryota</taxon>
        <taxon>Fungi</taxon>
        <taxon>Dikarya</taxon>
        <taxon>Ascomycota</taxon>
        <taxon>Saccharomycotina</taxon>
        <taxon>Pichiomycetes</taxon>
        <taxon>Pichiales</taxon>
        <taxon>Pichiaceae</taxon>
        <taxon>Ogataea</taxon>
        <taxon>Ogataea/Candida clade</taxon>
    </lineage>
</organism>
<dbReference type="Proteomes" id="UP001165101">
    <property type="component" value="Unassembled WGS sequence"/>
</dbReference>
<sequence length="89" mass="9921">MGIKLHQLVTVILFSGIGVYTGVKFFEPLVIDGNLRDDIKIPEYDPEGNPIVNGRSTGETWDKIRQRLEAPAEEKADIQVLPDTKTGKK</sequence>
<accession>A0ACB5TWP0</accession>
<comment type="caution">
    <text evidence="1">The sequence shown here is derived from an EMBL/GenBank/DDBJ whole genome shotgun (WGS) entry which is preliminary data.</text>
</comment>
<keyword evidence="2" id="KW-1185">Reference proteome</keyword>
<gene>
    <name evidence="1" type="ORF">Cboi01_000433200</name>
</gene>